<dbReference type="InterPro" id="IPR006056">
    <property type="entry name" value="RidA"/>
</dbReference>
<dbReference type="PANTHER" id="PTHR11803:SF58">
    <property type="entry name" value="PROTEIN HMF1-RELATED"/>
    <property type="match status" value="1"/>
</dbReference>
<comment type="similarity">
    <text evidence="1">Belongs to the RutC family.</text>
</comment>
<dbReference type="InterPro" id="IPR019897">
    <property type="entry name" value="RidA_CS"/>
</dbReference>
<dbReference type="EMBL" id="JAIFTL010000092">
    <property type="protein sequence ID" value="KAG9323677.1"/>
    <property type="molecule type" value="Genomic_DNA"/>
</dbReference>
<dbReference type="CDD" id="cd00448">
    <property type="entry name" value="YjgF_YER057c_UK114_family"/>
    <property type="match status" value="1"/>
</dbReference>
<keyword evidence="2" id="KW-0732">Signal</keyword>
<dbReference type="PROSITE" id="PS01094">
    <property type="entry name" value="UPF0076"/>
    <property type="match status" value="1"/>
</dbReference>
<evidence type="ECO:0000313" key="3">
    <source>
        <dbReference type="EMBL" id="KAG9323677.1"/>
    </source>
</evidence>
<comment type="caution">
    <text evidence="3">The sequence shown here is derived from an EMBL/GenBank/DDBJ whole genome shotgun (WGS) entry which is preliminary data.</text>
</comment>
<organism evidence="3 4">
    <name type="scientific">Mortierella alpina</name>
    <name type="common">Oleaginous fungus</name>
    <name type="synonym">Mortierella renispora</name>
    <dbReference type="NCBI Taxonomy" id="64518"/>
    <lineage>
        <taxon>Eukaryota</taxon>
        <taxon>Fungi</taxon>
        <taxon>Fungi incertae sedis</taxon>
        <taxon>Mucoromycota</taxon>
        <taxon>Mortierellomycotina</taxon>
        <taxon>Mortierellomycetes</taxon>
        <taxon>Mortierellales</taxon>
        <taxon>Mortierellaceae</taxon>
        <taxon>Mortierella</taxon>
    </lineage>
</organism>
<evidence type="ECO:0000256" key="1">
    <source>
        <dbReference type="ARBA" id="ARBA00010552"/>
    </source>
</evidence>
<feature type="chain" id="PRO_5040400762" evidence="2">
    <location>
        <begin position="21"/>
        <end position="162"/>
    </location>
</feature>
<name>A0A9P8CXS5_MORAP</name>
<dbReference type="AlphaFoldDB" id="A0A9P8CXS5"/>
<accession>A0A9P8CXS5</accession>
<dbReference type="GO" id="GO:0005739">
    <property type="term" value="C:mitochondrion"/>
    <property type="evidence" value="ECO:0007669"/>
    <property type="project" value="TreeGrafter"/>
</dbReference>
<feature type="signal peptide" evidence="2">
    <location>
        <begin position="1"/>
        <end position="20"/>
    </location>
</feature>
<proteinExistence type="inferred from homology"/>
<sequence>MHAGMLLLRVIHLSFSLSLSIPIPITPHQQQPTMATVHKIVHTEHAPAALGPYSQAIVANGLVFCSGSIGIDPKTSVIPAGLEDQTVQVFANMSAVLTASNSSFKHIVKTTVFLKDMNDFTAVNKIYAEKMGGALPARSCVEVARLPKDVLVEIECIATVSA</sequence>
<dbReference type="GO" id="GO:0005829">
    <property type="term" value="C:cytosol"/>
    <property type="evidence" value="ECO:0007669"/>
    <property type="project" value="TreeGrafter"/>
</dbReference>
<dbReference type="InterPro" id="IPR035959">
    <property type="entry name" value="RutC-like_sf"/>
</dbReference>
<dbReference type="GO" id="GO:0019239">
    <property type="term" value="F:deaminase activity"/>
    <property type="evidence" value="ECO:0007669"/>
    <property type="project" value="TreeGrafter"/>
</dbReference>
<dbReference type="Pfam" id="PF01042">
    <property type="entry name" value="Ribonuc_L-PSP"/>
    <property type="match status" value="1"/>
</dbReference>
<reference evidence="3" key="1">
    <citation type="submission" date="2021-07" db="EMBL/GenBank/DDBJ databases">
        <title>Draft genome of Mortierella alpina, strain LL118, isolated from an aspen leaf litter sample.</title>
        <authorList>
            <person name="Yang S."/>
            <person name="Vinatzer B.A."/>
        </authorList>
    </citation>
    <scope>NUCLEOTIDE SEQUENCE</scope>
    <source>
        <strain evidence="3">LL118</strain>
    </source>
</reference>
<protein>
    <submittedName>
        <fullName evidence="3">Uncharacterized protein</fullName>
    </submittedName>
</protein>
<dbReference type="FunFam" id="3.30.1330.40:FF:000001">
    <property type="entry name" value="L-PSP family endoribonuclease"/>
    <property type="match status" value="1"/>
</dbReference>
<dbReference type="Proteomes" id="UP000717515">
    <property type="component" value="Unassembled WGS sequence"/>
</dbReference>
<evidence type="ECO:0000256" key="2">
    <source>
        <dbReference type="SAM" id="SignalP"/>
    </source>
</evidence>
<evidence type="ECO:0000313" key="4">
    <source>
        <dbReference type="Proteomes" id="UP000717515"/>
    </source>
</evidence>
<dbReference type="SUPFAM" id="SSF55298">
    <property type="entry name" value="YjgF-like"/>
    <property type="match status" value="1"/>
</dbReference>
<dbReference type="InterPro" id="IPR006175">
    <property type="entry name" value="YjgF/YER057c/UK114"/>
</dbReference>
<gene>
    <name evidence="3" type="ORF">KVV02_002973</name>
</gene>
<dbReference type="NCBIfam" id="TIGR00004">
    <property type="entry name" value="Rid family detoxifying hydrolase"/>
    <property type="match status" value="1"/>
</dbReference>
<dbReference type="PANTHER" id="PTHR11803">
    <property type="entry name" value="2-IMINOBUTANOATE/2-IMINOPROPANOATE DEAMINASE RIDA"/>
    <property type="match status" value="1"/>
</dbReference>
<dbReference type="Gene3D" id="3.30.1330.40">
    <property type="entry name" value="RutC-like"/>
    <property type="match status" value="1"/>
</dbReference>